<dbReference type="InterPro" id="IPR007627">
    <property type="entry name" value="RNA_pol_sigma70_r2"/>
</dbReference>
<gene>
    <name evidence="7" type="ORF">AVDCRST_MAG76-3274</name>
</gene>
<dbReference type="PANTHER" id="PTHR43133">
    <property type="entry name" value="RNA POLYMERASE ECF-TYPE SIGMA FACTO"/>
    <property type="match status" value="1"/>
</dbReference>
<dbReference type="InterPro" id="IPR013249">
    <property type="entry name" value="RNA_pol_sigma70_r4_t2"/>
</dbReference>
<dbReference type="PANTHER" id="PTHR43133:SF62">
    <property type="entry name" value="RNA POLYMERASE SIGMA FACTOR SIGZ"/>
    <property type="match status" value="1"/>
</dbReference>
<dbReference type="EMBL" id="CADCSZ010000197">
    <property type="protein sequence ID" value="CAA9269102.1"/>
    <property type="molecule type" value="Genomic_DNA"/>
</dbReference>
<protein>
    <recommendedName>
        <fullName evidence="8">RNA polymerase ECF-type sigma factor</fullName>
    </recommendedName>
</protein>
<evidence type="ECO:0000256" key="4">
    <source>
        <dbReference type="ARBA" id="ARBA00023163"/>
    </source>
</evidence>
<dbReference type="SUPFAM" id="SSF88659">
    <property type="entry name" value="Sigma3 and sigma4 domains of RNA polymerase sigma factors"/>
    <property type="match status" value="1"/>
</dbReference>
<dbReference type="GO" id="GO:0016987">
    <property type="term" value="F:sigma factor activity"/>
    <property type="evidence" value="ECO:0007669"/>
    <property type="project" value="UniProtKB-KW"/>
</dbReference>
<evidence type="ECO:0008006" key="8">
    <source>
        <dbReference type="Google" id="ProtNLM"/>
    </source>
</evidence>
<dbReference type="GO" id="GO:0006352">
    <property type="term" value="P:DNA-templated transcription initiation"/>
    <property type="evidence" value="ECO:0007669"/>
    <property type="project" value="InterPro"/>
</dbReference>
<keyword evidence="2" id="KW-0805">Transcription regulation</keyword>
<dbReference type="InterPro" id="IPR014284">
    <property type="entry name" value="RNA_pol_sigma-70_dom"/>
</dbReference>
<evidence type="ECO:0000256" key="2">
    <source>
        <dbReference type="ARBA" id="ARBA00023015"/>
    </source>
</evidence>
<dbReference type="InterPro" id="IPR039425">
    <property type="entry name" value="RNA_pol_sigma-70-like"/>
</dbReference>
<dbReference type="NCBIfam" id="TIGR02937">
    <property type="entry name" value="sigma70-ECF"/>
    <property type="match status" value="1"/>
</dbReference>
<dbReference type="Pfam" id="PF04542">
    <property type="entry name" value="Sigma70_r2"/>
    <property type="match status" value="1"/>
</dbReference>
<dbReference type="InterPro" id="IPR013325">
    <property type="entry name" value="RNA_pol_sigma_r2"/>
</dbReference>
<keyword evidence="3" id="KW-0731">Sigma factor</keyword>
<dbReference type="CDD" id="cd06171">
    <property type="entry name" value="Sigma70_r4"/>
    <property type="match status" value="1"/>
</dbReference>
<keyword evidence="4" id="KW-0804">Transcription</keyword>
<feature type="domain" description="RNA polymerase sigma-70 region 2" evidence="5">
    <location>
        <begin position="30"/>
        <end position="94"/>
    </location>
</feature>
<feature type="domain" description="RNA polymerase sigma factor 70 region 4 type 2" evidence="6">
    <location>
        <begin position="130"/>
        <end position="179"/>
    </location>
</feature>
<evidence type="ECO:0000259" key="6">
    <source>
        <dbReference type="Pfam" id="PF08281"/>
    </source>
</evidence>
<reference evidence="7" key="1">
    <citation type="submission" date="2020-02" db="EMBL/GenBank/DDBJ databases">
        <authorList>
            <person name="Meier V. D."/>
        </authorList>
    </citation>
    <scope>NUCLEOTIDE SEQUENCE</scope>
    <source>
        <strain evidence="7">AVDCRST_MAG76</strain>
    </source>
</reference>
<comment type="similarity">
    <text evidence="1">Belongs to the sigma-70 factor family. ECF subfamily.</text>
</comment>
<evidence type="ECO:0000313" key="7">
    <source>
        <dbReference type="EMBL" id="CAA9269102.1"/>
    </source>
</evidence>
<dbReference type="InterPro" id="IPR036388">
    <property type="entry name" value="WH-like_DNA-bd_sf"/>
</dbReference>
<evidence type="ECO:0000259" key="5">
    <source>
        <dbReference type="Pfam" id="PF04542"/>
    </source>
</evidence>
<evidence type="ECO:0000256" key="1">
    <source>
        <dbReference type="ARBA" id="ARBA00010641"/>
    </source>
</evidence>
<dbReference type="InterPro" id="IPR013324">
    <property type="entry name" value="RNA_pol_sigma_r3/r4-like"/>
</dbReference>
<dbReference type="Pfam" id="PF08281">
    <property type="entry name" value="Sigma70_r4_2"/>
    <property type="match status" value="1"/>
</dbReference>
<sequence>MSSTILGEMGDAALVVAIGRWRQDALAEAFRRHAGAVHALARRVLCDETAAEEVVQEIFLRLWNSPDRFDPDRGTLRSFLLAQSHGRAVDILRSDVSRRRREEKEARGTAEAGYDIEHEVWDLAVADHVKEAVADLPLDERRAVELAYFGGHSYREVAQLLGAPEGTVKSRIRSGLRRMRGSLSAAGIGAP</sequence>
<dbReference type="SUPFAM" id="SSF88946">
    <property type="entry name" value="Sigma2 domain of RNA polymerase sigma factors"/>
    <property type="match status" value="1"/>
</dbReference>
<dbReference type="AlphaFoldDB" id="A0A6J4J322"/>
<accession>A0A6J4J322</accession>
<dbReference type="GO" id="GO:0003677">
    <property type="term" value="F:DNA binding"/>
    <property type="evidence" value="ECO:0007669"/>
    <property type="project" value="InterPro"/>
</dbReference>
<organism evidence="7">
    <name type="scientific">uncultured Acidimicrobiales bacterium</name>
    <dbReference type="NCBI Taxonomy" id="310071"/>
    <lineage>
        <taxon>Bacteria</taxon>
        <taxon>Bacillati</taxon>
        <taxon>Actinomycetota</taxon>
        <taxon>Acidimicrobiia</taxon>
        <taxon>Acidimicrobiales</taxon>
        <taxon>environmental samples</taxon>
    </lineage>
</organism>
<proteinExistence type="inferred from homology"/>
<dbReference type="Gene3D" id="1.10.10.10">
    <property type="entry name" value="Winged helix-like DNA-binding domain superfamily/Winged helix DNA-binding domain"/>
    <property type="match status" value="1"/>
</dbReference>
<evidence type="ECO:0000256" key="3">
    <source>
        <dbReference type="ARBA" id="ARBA00023082"/>
    </source>
</evidence>
<name>A0A6J4J322_9ACTN</name>
<dbReference type="Gene3D" id="1.10.1740.10">
    <property type="match status" value="1"/>
</dbReference>